<dbReference type="RefSeq" id="WP_191124049.1">
    <property type="nucleotide sequence ID" value="NZ_JACXWY010000005.1"/>
</dbReference>
<dbReference type="GO" id="GO:0008270">
    <property type="term" value="F:zinc ion binding"/>
    <property type="evidence" value="ECO:0007669"/>
    <property type="project" value="InterPro"/>
</dbReference>
<reference evidence="3" key="1">
    <citation type="submission" date="2020-09" db="EMBL/GenBank/DDBJ databases">
        <title>Bosea spartocytisi sp. nov. a root nodule endophyte of Spartocytisus supranubius in the high mountain ecosystem fo the Teide National Park (Canary Islands, Spain).</title>
        <authorList>
            <person name="Pulido-Suarez L."/>
            <person name="Peix A."/>
            <person name="Igual J.M."/>
            <person name="Socas-Perez N."/>
            <person name="Velazquez E."/>
            <person name="Flores-Felix J.D."/>
            <person name="Leon-Barrios M."/>
        </authorList>
    </citation>
    <scope>NUCLEOTIDE SEQUENCE</scope>
    <source>
        <strain evidence="3">SSUT16</strain>
    </source>
</reference>
<feature type="region of interest" description="Disordered" evidence="1">
    <location>
        <begin position="103"/>
        <end position="148"/>
    </location>
</feature>
<dbReference type="Gene3D" id="3.90.580.10">
    <property type="entry name" value="Zinc finger, CHC2-type domain"/>
    <property type="match status" value="1"/>
</dbReference>
<protein>
    <submittedName>
        <fullName evidence="3">DNA primase</fullName>
    </submittedName>
</protein>
<dbReference type="Pfam" id="PF23639">
    <property type="entry name" value="DUF7146"/>
    <property type="match status" value="1"/>
</dbReference>
<evidence type="ECO:0000313" key="4">
    <source>
        <dbReference type="Proteomes" id="UP000619295"/>
    </source>
</evidence>
<name>A0A927E716_9HYPH</name>
<organism evidence="3 4">
    <name type="scientific">Bosea spartocytisi</name>
    <dbReference type="NCBI Taxonomy" id="2773451"/>
    <lineage>
        <taxon>Bacteria</taxon>
        <taxon>Pseudomonadati</taxon>
        <taxon>Pseudomonadota</taxon>
        <taxon>Alphaproteobacteria</taxon>
        <taxon>Hyphomicrobiales</taxon>
        <taxon>Boseaceae</taxon>
        <taxon>Bosea</taxon>
    </lineage>
</organism>
<gene>
    <name evidence="3" type="ORF">IED13_09635</name>
</gene>
<dbReference type="Proteomes" id="UP000619295">
    <property type="component" value="Unassembled WGS sequence"/>
</dbReference>
<dbReference type="GO" id="GO:0006260">
    <property type="term" value="P:DNA replication"/>
    <property type="evidence" value="ECO:0007669"/>
    <property type="project" value="InterPro"/>
</dbReference>
<keyword evidence="4" id="KW-1185">Reference proteome</keyword>
<comment type="caution">
    <text evidence="3">The sequence shown here is derived from an EMBL/GenBank/DDBJ whole genome shotgun (WGS) entry which is preliminary data.</text>
</comment>
<sequence>MTARVPDDLFNDWVEKAKAVSVLNCALKFRFQPKGGGAKLATRAAGEIVGPCPRCGGVDRFSIKPSESAWYCRGAGQGGYDSISMARYLLRDAGFIEAVEELTGEPRPQAKPETSAERQAREALAAKRKADDEAAQAKQSQEQNEWREAERRRLHGLWREGRPAPGSLVEAYLRHRCIPGVPAGARLRFHPRMHLREPAGPGGKIIWTGPAMLAAIVRQDRFVGLHMTWLDPRFAAGTVPLETKGKLLITTDGELLDLPVKGADLIDVKRSRGSKQGGHLLLVPAPSGTPRRLVMGEGIETTLSVWASMVEAGEDMADTAFYSAIDLGNLGGKARTTVRHPTLRRIDKTGRSMPVNVAGPVPDTDEPHRAIAIPDSVDELLLLADGDSDRFTVECVIGRAAARWARPGRTVREAWPEEGGDFNDMRMRLVRERSAV</sequence>
<feature type="compositionally biased region" description="Basic and acidic residues" evidence="1">
    <location>
        <begin position="108"/>
        <end position="132"/>
    </location>
</feature>
<evidence type="ECO:0000259" key="2">
    <source>
        <dbReference type="Pfam" id="PF23639"/>
    </source>
</evidence>
<feature type="domain" description="DUF7146" evidence="2">
    <location>
        <begin position="150"/>
        <end position="248"/>
    </location>
</feature>
<dbReference type="InterPro" id="IPR055570">
    <property type="entry name" value="DUF7146"/>
</dbReference>
<evidence type="ECO:0000256" key="1">
    <source>
        <dbReference type="SAM" id="MobiDB-lite"/>
    </source>
</evidence>
<accession>A0A927E716</accession>
<proteinExistence type="predicted"/>
<evidence type="ECO:0000313" key="3">
    <source>
        <dbReference type="EMBL" id="MBD3845958.1"/>
    </source>
</evidence>
<dbReference type="GO" id="GO:0003677">
    <property type="term" value="F:DNA binding"/>
    <property type="evidence" value="ECO:0007669"/>
    <property type="project" value="InterPro"/>
</dbReference>
<dbReference type="EMBL" id="JACXWY010000005">
    <property type="protein sequence ID" value="MBD3845958.1"/>
    <property type="molecule type" value="Genomic_DNA"/>
</dbReference>
<dbReference type="SUPFAM" id="SSF57783">
    <property type="entry name" value="Zinc beta-ribbon"/>
    <property type="match status" value="1"/>
</dbReference>
<dbReference type="InterPro" id="IPR036977">
    <property type="entry name" value="DNA_primase_Znf_CHC2"/>
</dbReference>
<dbReference type="AlphaFoldDB" id="A0A927E716"/>